<dbReference type="AlphaFoldDB" id="A0A2P2CBM9"/>
<sequence>MCWTPLFWAYWPVASWARAGQHSGCGEMASVNSIPSSASSRRVIGMWSRSSSRMSSVRTNTTLGRGGFASAVRDGSCVVWTRLTASVVVPSPLAVTVARVATSTTSRAAVIDRAHPRIYAIPSPETLKAYVCRPDVGATLGRPVDPSQSDTTTGANLVPAASLWACRHGAPTPEQTPKNRNPQHSPWRVKVLARPP</sequence>
<organism evidence="2">
    <name type="scientific">metagenome</name>
    <dbReference type="NCBI Taxonomy" id="256318"/>
    <lineage>
        <taxon>unclassified sequences</taxon>
        <taxon>metagenomes</taxon>
    </lineage>
</organism>
<feature type="region of interest" description="Disordered" evidence="1">
    <location>
        <begin position="168"/>
        <end position="196"/>
    </location>
</feature>
<name>A0A2P2CBM9_9ZZZZ</name>
<feature type="compositionally biased region" description="Polar residues" evidence="1">
    <location>
        <begin position="173"/>
        <end position="184"/>
    </location>
</feature>
<accession>A0A2P2CBM9</accession>
<protein>
    <submittedName>
        <fullName evidence="2">Uncharacterized protein</fullName>
    </submittedName>
</protein>
<proteinExistence type="predicted"/>
<evidence type="ECO:0000256" key="1">
    <source>
        <dbReference type="SAM" id="MobiDB-lite"/>
    </source>
</evidence>
<gene>
    <name evidence="2" type="ORF">NOCA1170217</name>
</gene>
<reference evidence="2" key="1">
    <citation type="submission" date="2015-08" db="EMBL/GenBank/DDBJ databases">
        <authorList>
            <person name="Babu N.S."/>
            <person name="Beckwith C.J."/>
            <person name="Beseler K.G."/>
            <person name="Brison A."/>
            <person name="Carone J.V."/>
            <person name="Caskin T.P."/>
            <person name="Diamond M."/>
            <person name="Durham M.E."/>
            <person name="Foxe J.M."/>
            <person name="Go M."/>
            <person name="Henderson B.A."/>
            <person name="Jones I.B."/>
            <person name="McGettigan J.A."/>
            <person name="Micheletti S.J."/>
            <person name="Nasrallah M.E."/>
            <person name="Ortiz D."/>
            <person name="Piller C.R."/>
            <person name="Privatt S.R."/>
            <person name="Schneider S.L."/>
            <person name="Sharp S."/>
            <person name="Smith T.C."/>
            <person name="Stanton J.D."/>
            <person name="Ullery H.E."/>
            <person name="Wilson R.J."/>
            <person name="Serrano M.G."/>
            <person name="Buck G."/>
            <person name="Lee V."/>
            <person name="Wang Y."/>
            <person name="Carvalho R."/>
            <person name="Voegtly L."/>
            <person name="Shi R."/>
            <person name="Duckworth R."/>
            <person name="Johnson A."/>
            <person name="Loviza R."/>
            <person name="Walstead R."/>
            <person name="Shah Z."/>
            <person name="Kiflezghi M."/>
            <person name="Wade K."/>
            <person name="Ball S.L."/>
            <person name="Bradley K.W."/>
            <person name="Asai D.J."/>
            <person name="Bowman C.A."/>
            <person name="Russell D.A."/>
            <person name="Pope W.H."/>
            <person name="Jacobs-Sera D."/>
            <person name="Hendrix R.W."/>
            <person name="Hatfull G.F."/>
        </authorList>
    </citation>
    <scope>NUCLEOTIDE SEQUENCE</scope>
</reference>
<dbReference type="EMBL" id="CZKB01000009">
    <property type="protein sequence ID" value="CUR59395.1"/>
    <property type="molecule type" value="Genomic_DNA"/>
</dbReference>
<evidence type="ECO:0000313" key="2">
    <source>
        <dbReference type="EMBL" id="CUR59395.1"/>
    </source>
</evidence>